<dbReference type="Gene3D" id="3.40.50.2020">
    <property type="match status" value="1"/>
</dbReference>
<evidence type="ECO:0000259" key="1">
    <source>
        <dbReference type="Pfam" id="PF00156"/>
    </source>
</evidence>
<dbReference type="EMBL" id="QXIS01000006">
    <property type="protein sequence ID" value="RIE06603.1"/>
    <property type="molecule type" value="Genomic_DNA"/>
</dbReference>
<dbReference type="AlphaFoldDB" id="A0A398CVP8"/>
<proteinExistence type="predicted"/>
<dbReference type="Pfam" id="PF00156">
    <property type="entry name" value="Pribosyltran"/>
    <property type="match status" value="1"/>
</dbReference>
<comment type="caution">
    <text evidence="2">The sequence shown here is derived from an EMBL/GenBank/DDBJ whole genome shotgun (WGS) entry which is preliminary data.</text>
</comment>
<dbReference type="InterPro" id="IPR000836">
    <property type="entry name" value="PRTase_dom"/>
</dbReference>
<accession>A0A398CVP8</accession>
<dbReference type="InterPro" id="IPR029057">
    <property type="entry name" value="PRTase-like"/>
</dbReference>
<dbReference type="SUPFAM" id="SSF53271">
    <property type="entry name" value="PRTase-like"/>
    <property type="match status" value="1"/>
</dbReference>
<feature type="domain" description="Phosphoribosyltransferase" evidence="1">
    <location>
        <begin position="8"/>
        <end position="151"/>
    </location>
</feature>
<dbReference type="RefSeq" id="WP_119088506.1">
    <property type="nucleotide sequence ID" value="NZ_QXIS01000006.1"/>
</dbReference>
<sequence length="216" mass="23674">MVFLSREEAGAKLASEVRDQGLTFDLCCGIPRGGVIVGSVVAQELGLPFGVLLIRKIRADANRELAVGALGYAGDGSFATILSPESAHEPREHLDAEIGFEKERLVLYAELFERYIPQTWERGARVLVVDDGIATGATMIAAADVVASMGCVPTVGTPVVDKEVMRQLAERGYRVVAVHAAEWLMAVGQFYQDFHEVTDREALCWANRAFRPRRIR</sequence>
<dbReference type="Proteomes" id="UP000266328">
    <property type="component" value="Unassembled WGS sequence"/>
</dbReference>
<organism evidence="2 3">
    <name type="scientific">Candidatus Cryosericum terrychapinii</name>
    <dbReference type="NCBI Taxonomy" id="2290919"/>
    <lineage>
        <taxon>Bacteria</taxon>
        <taxon>Pseudomonadati</taxon>
        <taxon>Caldisericota/Cryosericota group</taxon>
        <taxon>Candidatus Cryosericota</taxon>
        <taxon>Candidatus Cryosericia</taxon>
        <taxon>Candidatus Cryosericales</taxon>
        <taxon>Candidatus Cryosericaceae</taxon>
        <taxon>Candidatus Cryosericum</taxon>
    </lineage>
</organism>
<gene>
    <name evidence="2" type="ORF">SMC7_00925</name>
</gene>
<dbReference type="CDD" id="cd06223">
    <property type="entry name" value="PRTases_typeI"/>
    <property type="match status" value="1"/>
</dbReference>
<name>A0A398CVP8_9BACT</name>
<evidence type="ECO:0000313" key="3">
    <source>
        <dbReference type="Proteomes" id="UP000266328"/>
    </source>
</evidence>
<evidence type="ECO:0000313" key="2">
    <source>
        <dbReference type="EMBL" id="RIE06603.1"/>
    </source>
</evidence>
<dbReference type="OrthoDB" id="9810066at2"/>
<keyword evidence="3" id="KW-1185">Reference proteome</keyword>
<protein>
    <recommendedName>
        <fullName evidence="1">Phosphoribosyltransferase domain-containing protein</fullName>
    </recommendedName>
</protein>
<reference evidence="2 3" key="1">
    <citation type="submission" date="2018-09" db="EMBL/GenBank/DDBJ databases">
        <title>Discovery and Ecogenomic Context for Candidatus Cryosericales, a Global Caldiserica Order Active in Thawing Permafrost.</title>
        <authorList>
            <person name="Martinez M.A."/>
            <person name="Woodcroft B.J."/>
            <person name="Ignacio Espinoza J.C."/>
            <person name="Zayed A."/>
            <person name="Singleton C.M."/>
            <person name="Boyd J."/>
            <person name="Li Y.-F."/>
            <person name="Purvine S."/>
            <person name="Maughan H."/>
            <person name="Hodgkins S.B."/>
            <person name="Anderson D."/>
            <person name="Sederholm M."/>
            <person name="Temperton B."/>
            <person name="Saleska S.R."/>
            <person name="Tyson G.W."/>
            <person name="Rich V.I."/>
        </authorList>
    </citation>
    <scope>NUCLEOTIDE SEQUENCE [LARGE SCALE GENOMIC DNA]</scope>
    <source>
        <strain evidence="2 3">SMC7</strain>
    </source>
</reference>
<dbReference type="Gene3D" id="3.30.1310.20">
    <property type="entry name" value="PRTase-like"/>
    <property type="match status" value="1"/>
</dbReference>